<protein>
    <submittedName>
        <fullName evidence="2">Double-strand break repair protein AddB</fullName>
    </submittedName>
</protein>
<evidence type="ECO:0000313" key="3">
    <source>
        <dbReference type="Proteomes" id="UP000317496"/>
    </source>
</evidence>
<evidence type="ECO:0000259" key="1">
    <source>
        <dbReference type="Pfam" id="PF12705"/>
    </source>
</evidence>
<dbReference type="OrthoDB" id="9780606at2"/>
<evidence type="ECO:0000313" key="2">
    <source>
        <dbReference type="EMBL" id="QDO96208.1"/>
    </source>
</evidence>
<dbReference type="Pfam" id="PF12705">
    <property type="entry name" value="PDDEXK_1"/>
    <property type="match status" value="1"/>
</dbReference>
<dbReference type="Gene3D" id="3.90.320.10">
    <property type="match status" value="1"/>
</dbReference>
<dbReference type="InterPro" id="IPR014153">
    <property type="entry name" value="Ds_break_AddB"/>
</dbReference>
<sequence length="991" mass="108190">MARTTDPSVYAIAPGRPFLDLLAHGILQQQGGDPLTLSRVTVLLPTRRACRALAEAFLRQSDGTALLLPVIRPLGDVDEDELELRGKADERSDALPFGTLERSLLLARLVQASPLAGGDSANALRLARELGHLLDAAATEEVGLDRLPDLVPAELAGHWQQTLDFLKIVRETWPAIKAEQGRSDSAEHRQHATQRWIEHWQKTPPTGPVIAAGSTGTIPATARLLKLISRLPQGSIILPGLDRGLDEAAWAAVQDEPTHPQHALARLLDTLGVMRDDVVDWPHSLASAGKSDQGRAGLLTAALLPPAESHRWRDLRGGIAADALAGLQRIDAPGPREEALSIALAMRETLETPGRTAALITPDRMLARRVCLELARYGITVDDSAGMPLIQTAPAVFLRLLAAAVAEDFAAVPLLALLKHPFCRVGMARGDLLRWTRRVERKLLRRSRPAVGLVQLVSDLASKPDLLPPLARLAAIAETMQSEDGQTTTLKTLLQVQVIAAEALTVAPDQPTPLWQQDAGEALHALVVDLLDASDQFGAVTPAEWPRLLDALLEGQVVRPRRPSHSRLAIWGLLEARLQQADRIILGGLNEGTWPPQAKEDPWLSRPMRAALGLSSPEFRLGQTAHDFVQAASGGDVILTRAAKVDGTPTVPARWLLRLEALLDEKDVRWQGSLAPQYLAWAEQLDTPAQSLKFDPPKPAPPVTARPRSLPVTDIETWIRDPYAIYAKRVLGLRRLDPPDQPPDARLRGNVIHAVLEKFQQRHMATLPDDAAALNELFDLGRIEFGTWLEQPDIAALWWPRFERAMRWFLAYERERRSDGFRPALLETKGATELVAPGGAFTLEARADRIDRHDVDGRLAILDYKTGNPPTPKQVNSGLAPQLALEAAIAQAGGFEGLSPAGIAELVYIRLGGGAEPGEAKRIEGTSRTEIPPADDLAREALARLSGWVAWFDDETKPYLSRPRPQFVDYPGDYDHLARVAERAEGTGEGQ</sequence>
<proteinExistence type="predicted"/>
<keyword evidence="3" id="KW-1185">Reference proteome</keyword>
<organism evidence="2 3">
    <name type="scientific">Ferrovibrio terrae</name>
    <dbReference type="NCBI Taxonomy" id="2594003"/>
    <lineage>
        <taxon>Bacteria</taxon>
        <taxon>Pseudomonadati</taxon>
        <taxon>Pseudomonadota</taxon>
        <taxon>Alphaproteobacteria</taxon>
        <taxon>Rhodospirillales</taxon>
        <taxon>Rhodospirillaceae</taxon>
        <taxon>Ferrovibrio</taxon>
    </lineage>
</organism>
<reference evidence="2 3" key="1">
    <citation type="submission" date="2019-07" db="EMBL/GenBank/DDBJ databases">
        <title>Genome sequencing for Ferrovibrio sp. K5.</title>
        <authorList>
            <person name="Park S.-J."/>
        </authorList>
    </citation>
    <scope>NUCLEOTIDE SEQUENCE [LARGE SCALE GENOMIC DNA]</scope>
    <source>
        <strain evidence="2 3">K5</strain>
    </source>
</reference>
<dbReference type="AlphaFoldDB" id="A0A516GXC9"/>
<accession>A0A516GXC9</accession>
<dbReference type="NCBIfam" id="TIGR02786">
    <property type="entry name" value="addB_alphas"/>
    <property type="match status" value="1"/>
</dbReference>
<dbReference type="SUPFAM" id="SSF52540">
    <property type="entry name" value="P-loop containing nucleoside triphosphate hydrolases"/>
    <property type="match status" value="1"/>
</dbReference>
<dbReference type="InterPro" id="IPR011604">
    <property type="entry name" value="PDDEXK-like_dom_sf"/>
</dbReference>
<feature type="domain" description="PD-(D/E)XK endonuclease-like" evidence="1">
    <location>
        <begin position="712"/>
        <end position="941"/>
    </location>
</feature>
<dbReference type="KEGG" id="fer:FNB15_02440"/>
<dbReference type="InterPro" id="IPR038726">
    <property type="entry name" value="PDDEXK_AddAB-type"/>
</dbReference>
<dbReference type="EMBL" id="CP041636">
    <property type="protein sequence ID" value="QDO96208.1"/>
    <property type="molecule type" value="Genomic_DNA"/>
</dbReference>
<name>A0A516GXC9_9PROT</name>
<dbReference type="InterPro" id="IPR027417">
    <property type="entry name" value="P-loop_NTPase"/>
</dbReference>
<dbReference type="RefSeq" id="WP_144067189.1">
    <property type="nucleotide sequence ID" value="NZ_CP041636.1"/>
</dbReference>
<dbReference type="Proteomes" id="UP000317496">
    <property type="component" value="Chromosome"/>
</dbReference>
<gene>
    <name evidence="2" type="primary">addB</name>
    <name evidence="2" type="ORF">FNB15_02440</name>
</gene>